<gene>
    <name evidence="1" type="ORF">Metus_0597</name>
</gene>
<sequence>MACLVVHDKKLAEVCSALLDEKSREVLLSLQKGPLTMDQMSEALLISKKDASDRLEKLVNGNLVRRIPGIGKGPDLYALEFSIAIGDENSPELAEDLYQAMAESLYSFLDRNSERVSDLCDELGASLGRAVEQLFLTAIARIVRDLQSEMQDEDRRLSAHLGGETPT</sequence>
<proteinExistence type="predicted"/>
<dbReference type="InterPro" id="IPR036390">
    <property type="entry name" value="WH_DNA-bd_sf"/>
</dbReference>
<comment type="caution">
    <text evidence="1">The sequence shown here is derived from an EMBL/GenBank/DDBJ whole genome shotgun (WGS) entry which is preliminary data.</text>
</comment>
<name>A0A444L8D4_METS7</name>
<dbReference type="Proteomes" id="UP000288215">
    <property type="component" value="Unassembled WGS sequence"/>
</dbReference>
<accession>A0A444L8D4</accession>
<dbReference type="Gene3D" id="1.10.10.10">
    <property type="entry name" value="Winged helix-like DNA-binding domain superfamily/Winged helix DNA-binding domain"/>
    <property type="match status" value="1"/>
</dbReference>
<organism evidence="1 2">
    <name type="scientific">Methanosuratincola subterraneus</name>
    <dbReference type="NCBI Taxonomy" id="2593994"/>
    <lineage>
        <taxon>Archaea</taxon>
        <taxon>Thermoproteota</taxon>
        <taxon>Methanosuratincolia</taxon>
        <taxon>Candidatus Methanomethylicales</taxon>
        <taxon>Candidatus Methanomethylicaceae</taxon>
        <taxon>Candidatus Methanosuratincola (ex Vanwonterghem et al. 2016)</taxon>
    </lineage>
</organism>
<dbReference type="SUPFAM" id="SSF46785">
    <property type="entry name" value="Winged helix' DNA-binding domain"/>
    <property type="match status" value="1"/>
</dbReference>
<reference evidence="1 2" key="1">
    <citation type="submission" date="2018-12" db="EMBL/GenBank/DDBJ databases">
        <title>The complete genome of the methanogenic archaea of the candidate phylum Verstraetearchaeota, obtained from the metagenome of underground thermal water.</title>
        <authorList>
            <person name="Kadnikov V.V."/>
            <person name="Mardanov A.V."/>
            <person name="Beletsky A.V."/>
            <person name="Karnachuk O.V."/>
            <person name="Ravin N.V."/>
        </authorList>
    </citation>
    <scope>NUCLEOTIDE SEQUENCE [LARGE SCALE GENOMIC DNA]</scope>
    <source>
        <strain evidence="1">Ch88</strain>
    </source>
</reference>
<dbReference type="CDD" id="cd00090">
    <property type="entry name" value="HTH_ARSR"/>
    <property type="match status" value="1"/>
</dbReference>
<evidence type="ECO:0000313" key="1">
    <source>
        <dbReference type="EMBL" id="RWX73818.1"/>
    </source>
</evidence>
<dbReference type="InterPro" id="IPR011991">
    <property type="entry name" value="ArsR-like_HTH"/>
</dbReference>
<dbReference type="InterPro" id="IPR036388">
    <property type="entry name" value="WH-like_DNA-bd_sf"/>
</dbReference>
<protein>
    <submittedName>
        <fullName evidence="1">Uncharacterized protein</fullName>
    </submittedName>
</protein>
<evidence type="ECO:0000313" key="2">
    <source>
        <dbReference type="Proteomes" id="UP000288215"/>
    </source>
</evidence>
<dbReference type="AlphaFoldDB" id="A0A444L8D4"/>
<dbReference type="EMBL" id="RXGA01000002">
    <property type="protein sequence ID" value="RWX73818.1"/>
    <property type="molecule type" value="Genomic_DNA"/>
</dbReference>